<protein>
    <submittedName>
        <fullName evidence="1">Preprotein translocase subunit YajC</fullName>
    </submittedName>
</protein>
<name>A0AC61QKV2_9BACT</name>
<dbReference type="EMBL" id="SMOG01000001">
    <property type="protein sequence ID" value="TDF74553.1"/>
    <property type="molecule type" value="Genomic_DNA"/>
</dbReference>
<comment type="caution">
    <text evidence="1">The sequence shown here is derived from an EMBL/GenBank/DDBJ whole genome shotgun (WGS) entry which is preliminary data.</text>
</comment>
<evidence type="ECO:0000313" key="2">
    <source>
        <dbReference type="Proteomes" id="UP000294588"/>
    </source>
</evidence>
<proteinExistence type="predicted"/>
<organism evidence="1 2">
    <name type="scientific">Candidatus Syntrophosphaera thermopropionivorans</name>
    <dbReference type="NCBI Taxonomy" id="2593015"/>
    <lineage>
        <taxon>Bacteria</taxon>
        <taxon>Pseudomonadati</taxon>
        <taxon>Candidatus Cloacimonadota</taxon>
        <taxon>Candidatus Cloacimonadia</taxon>
        <taxon>Candidatus Cloacimonadales</taxon>
        <taxon>Candidatus Cloacimonadaceae</taxon>
        <taxon>Candidatus Syntrophosphaera</taxon>
    </lineage>
</organism>
<evidence type="ECO:0000313" key="1">
    <source>
        <dbReference type="EMBL" id="TDF74553.1"/>
    </source>
</evidence>
<dbReference type="Proteomes" id="UP000294588">
    <property type="component" value="Unassembled WGS sequence"/>
</dbReference>
<sequence length="116" mass="12742">MIYTLLQAATNSAQAKQSSGASGMSTLIILILLFVVMYFLMIMPQQKKQKELQKMLDSLKENDKVVTTSGIYGRIVSIKPDKNTVVLEIDDNNHVRIEIQKGAIASIVSSAEKANA</sequence>
<gene>
    <name evidence="1" type="primary">yajC</name>
    <name evidence="1" type="ORF">E0946_00250</name>
</gene>
<reference evidence="1" key="1">
    <citation type="submission" date="2019-03" db="EMBL/GenBank/DDBJ databases">
        <title>Candidatus Syntrophosphaera thermopropionivorans: a novel player in syntrophic propionate oxidation during anaerobic digestion.</title>
        <authorList>
            <person name="Dyksma S."/>
        </authorList>
    </citation>
    <scope>NUCLEOTIDE SEQUENCE</scope>
    <source>
        <strain evidence="1">W5</strain>
    </source>
</reference>
<keyword evidence="2" id="KW-1185">Reference proteome</keyword>
<accession>A0AC61QKV2</accession>